<comment type="function">
    <text evidence="12">The coatomer is a cytosolic protein complex that binds to dilysine motifs and reversibly associates with Golgi non-clathrin-coated vesicles, which further mediate biosynthetic protein transport from the ER, via the Golgi up to the trans Golgi network. Coatomer complex is required for budding from Golgi membranes, and is essential for the retrograde Golgi-to-ER transport of dilysine-tagged proteins.</text>
</comment>
<feature type="domain" description="COPA/B TPR" evidence="15">
    <location>
        <begin position="594"/>
        <end position="774"/>
    </location>
</feature>
<feature type="repeat" description="WD" evidence="13">
    <location>
        <begin position="138"/>
        <end position="172"/>
    </location>
</feature>
<dbReference type="GO" id="GO:0030126">
    <property type="term" value="C:COPI vesicle coat"/>
    <property type="evidence" value="ECO:0007669"/>
    <property type="project" value="TreeGrafter"/>
</dbReference>
<dbReference type="GO" id="GO:0000139">
    <property type="term" value="C:Golgi membrane"/>
    <property type="evidence" value="ECO:0007669"/>
    <property type="project" value="UniProtKB-SubCell"/>
</dbReference>
<name>W0NWG0_LEPSM</name>
<dbReference type="CDD" id="cd22947">
    <property type="entry name" value="Coatomer_WDAD_beta-like"/>
    <property type="match status" value="1"/>
</dbReference>
<dbReference type="InterPro" id="IPR050844">
    <property type="entry name" value="Coatomer_complex_subunit"/>
</dbReference>
<keyword evidence="8 12" id="KW-0653">Protein transport</keyword>
<dbReference type="GO" id="GO:0005198">
    <property type="term" value="F:structural molecule activity"/>
    <property type="evidence" value="ECO:0007669"/>
    <property type="project" value="UniProtKB-UniRule"/>
</dbReference>
<evidence type="ECO:0000256" key="13">
    <source>
        <dbReference type="PROSITE-ProRule" id="PRU00221"/>
    </source>
</evidence>
<keyword evidence="6" id="KW-0677">Repeat</keyword>
<evidence type="ECO:0000256" key="10">
    <source>
        <dbReference type="ARBA" id="ARBA00023136"/>
    </source>
</evidence>
<dbReference type="KEGG" id="lsm:121126699"/>
<evidence type="ECO:0000256" key="9">
    <source>
        <dbReference type="ARBA" id="ARBA00023034"/>
    </source>
</evidence>
<dbReference type="OrthoDB" id="2150324at2759"/>
<dbReference type="InterPro" id="IPR016453">
    <property type="entry name" value="COPB2"/>
</dbReference>
<dbReference type="InterPro" id="IPR001680">
    <property type="entry name" value="WD40_rpt"/>
</dbReference>
<dbReference type="InterPro" id="IPR020472">
    <property type="entry name" value="WD40_PAC1"/>
</dbReference>
<feature type="domain" description="COPA/B second beta-propeller" evidence="14">
    <location>
        <begin position="319"/>
        <end position="577"/>
    </location>
</feature>
<feature type="repeat" description="WD" evidence="13">
    <location>
        <begin position="95"/>
        <end position="127"/>
    </location>
</feature>
<dbReference type="Pfam" id="PF04053">
    <property type="entry name" value="B-prop_COPA_B_2nd"/>
    <property type="match status" value="1"/>
</dbReference>
<evidence type="ECO:0000256" key="11">
    <source>
        <dbReference type="ARBA" id="ARBA00023329"/>
    </source>
</evidence>
<dbReference type="GO" id="GO:0006888">
    <property type="term" value="P:endoplasmic reticulum to Golgi vesicle-mediated transport"/>
    <property type="evidence" value="ECO:0007669"/>
    <property type="project" value="TreeGrafter"/>
</dbReference>
<evidence type="ECO:0000313" key="16">
    <source>
        <dbReference type="EMBL" id="AHG54520.1"/>
    </source>
</evidence>
<dbReference type="GO" id="GO:0006891">
    <property type="term" value="P:intra-Golgi vesicle-mediated transport"/>
    <property type="evidence" value="ECO:0007669"/>
    <property type="project" value="TreeGrafter"/>
</dbReference>
<dbReference type="GeneID" id="121126699"/>
<dbReference type="SMART" id="SM00320">
    <property type="entry name" value="WD40"/>
    <property type="match status" value="6"/>
</dbReference>
<evidence type="ECO:0000256" key="4">
    <source>
        <dbReference type="ARBA" id="ARBA00022490"/>
    </source>
</evidence>
<dbReference type="Pfam" id="PF23953">
    <property type="entry name" value="TPR_COPA_B"/>
    <property type="match status" value="1"/>
</dbReference>
<dbReference type="PRINTS" id="PR00320">
    <property type="entry name" value="GPROTEINBRPT"/>
</dbReference>
<keyword evidence="3 12" id="KW-0813">Transport</keyword>
<dbReference type="PROSITE" id="PS50294">
    <property type="entry name" value="WD_REPEATS_REGION"/>
    <property type="match status" value="4"/>
</dbReference>
<dbReference type="InterPro" id="IPR015943">
    <property type="entry name" value="WD40/YVTN_repeat-like_dom_sf"/>
</dbReference>
<feature type="repeat" description="WD" evidence="13">
    <location>
        <begin position="181"/>
        <end position="224"/>
    </location>
</feature>
<dbReference type="RefSeq" id="XP_040577934.1">
    <property type="nucleotide sequence ID" value="XM_040722000.2"/>
</dbReference>
<reference evidence="16" key="2">
    <citation type="journal article" date="2014" name="Comp. Biochem. Physiol. B, Biochem. Mol. Biol.">
        <title>RNA interference mediated knockdown of the KDEL receptor and COPB2 inhibits digestion and reproduction in the parasitic copepod Lepeophtheirus salmonis.</title>
        <authorList>
            <person name="Trosse C."/>
            <person name="Nilsen F."/>
            <person name="Dalvin S."/>
        </authorList>
    </citation>
    <scope>NUCLEOTIDE SEQUENCE</scope>
</reference>
<keyword evidence="10 12" id="KW-0472">Membrane</keyword>
<dbReference type="PANTHER" id="PTHR19876">
    <property type="entry name" value="COATOMER"/>
    <property type="match status" value="1"/>
</dbReference>
<comment type="subcellular location">
    <subcellularLocation>
        <location evidence="1 12">Cytoplasmic vesicle</location>
        <location evidence="1 12">COPI-coated vesicle membrane</location>
        <topology evidence="1 12">Peripheral membrane protein</topology>
        <orientation evidence="1 12">Cytoplasmic side</orientation>
    </subcellularLocation>
    <subcellularLocation>
        <location evidence="12">Golgi apparatus membrane</location>
        <topology evidence="12">Peripheral membrane protein</topology>
        <orientation evidence="12">Cytoplasmic side</orientation>
    </subcellularLocation>
    <text evidence="12">The coatomer is cytoplasmic or polymerized on the cytoplasmic side of the Golgi, as well as on the vesicles/buds originating from it.</text>
</comment>
<dbReference type="InterPro" id="IPR036322">
    <property type="entry name" value="WD40_repeat_dom_sf"/>
</dbReference>
<dbReference type="AlphaFoldDB" id="W0NWG0"/>
<feature type="repeat" description="WD" evidence="13">
    <location>
        <begin position="225"/>
        <end position="266"/>
    </location>
</feature>
<reference evidence="16" key="1">
    <citation type="submission" date="2013-09" db="EMBL/GenBank/DDBJ databases">
        <authorList>
            <person name="Troesse C."/>
            <person name="Nilsen F."/>
            <person name="Dalvin S."/>
        </authorList>
    </citation>
    <scope>NUCLEOTIDE SEQUENCE</scope>
</reference>
<dbReference type="SUPFAM" id="SSF50978">
    <property type="entry name" value="WD40 repeat-like"/>
    <property type="match status" value="1"/>
</dbReference>
<evidence type="ECO:0000256" key="3">
    <source>
        <dbReference type="ARBA" id="ARBA00022448"/>
    </source>
</evidence>
<evidence type="ECO:0000256" key="5">
    <source>
        <dbReference type="ARBA" id="ARBA00022574"/>
    </source>
</evidence>
<evidence type="ECO:0000256" key="2">
    <source>
        <dbReference type="ARBA" id="ARBA00010844"/>
    </source>
</evidence>
<evidence type="ECO:0000256" key="6">
    <source>
        <dbReference type="ARBA" id="ARBA00022737"/>
    </source>
</evidence>
<dbReference type="EMBL" id="KF683301">
    <property type="protein sequence ID" value="AHG54520.1"/>
    <property type="molecule type" value="mRNA"/>
</dbReference>
<keyword evidence="9 12" id="KW-0333">Golgi apparatus</keyword>
<comment type="subunit">
    <text evidence="12">Oligomeric complex that consists of at least the alpha, beta, beta', gamma, delta, epsilon and zeta subunits.</text>
</comment>
<dbReference type="Pfam" id="PF00400">
    <property type="entry name" value="WD40"/>
    <property type="match status" value="4"/>
</dbReference>
<keyword evidence="5 13" id="KW-0853">WD repeat</keyword>
<dbReference type="InterPro" id="IPR056176">
    <property type="entry name" value="TPR_COPA_B"/>
</dbReference>
<dbReference type="PANTHER" id="PTHR19876:SF2">
    <property type="entry name" value="COATOMER SUBUNIT BETA"/>
    <property type="match status" value="1"/>
</dbReference>
<evidence type="ECO:0000259" key="14">
    <source>
        <dbReference type="Pfam" id="PF04053"/>
    </source>
</evidence>
<feature type="repeat" description="WD" evidence="13">
    <location>
        <begin position="11"/>
        <end position="52"/>
    </location>
</feature>
<dbReference type="InterPro" id="IPR006692">
    <property type="entry name" value="Beta-prop_COPA/B_2nd"/>
</dbReference>
<dbReference type="PIRSF" id="PIRSF005567">
    <property type="entry name" value="Coatomer_beta'_subunit"/>
    <property type="match status" value="1"/>
</dbReference>
<evidence type="ECO:0000256" key="7">
    <source>
        <dbReference type="ARBA" id="ARBA00022892"/>
    </source>
</evidence>
<keyword evidence="11 12" id="KW-0968">Cytoplasmic vesicle</keyword>
<dbReference type="SUPFAM" id="SSF50969">
    <property type="entry name" value="YVTN repeat-like/Quinoprotein amine dehydrogenase"/>
    <property type="match status" value="1"/>
</dbReference>
<evidence type="ECO:0000256" key="8">
    <source>
        <dbReference type="ARBA" id="ARBA00022927"/>
    </source>
</evidence>
<evidence type="ECO:0000256" key="1">
    <source>
        <dbReference type="ARBA" id="ARBA00004347"/>
    </source>
</evidence>
<keyword evidence="4 12" id="KW-0963">Cytoplasm</keyword>
<dbReference type="FunFam" id="2.130.10.10:FF:000008">
    <property type="entry name" value="Coatomer subunit beta"/>
    <property type="match status" value="1"/>
</dbReference>
<proteinExistence type="evidence at transcript level"/>
<dbReference type="FunFam" id="1.25.40.470:FF:000001">
    <property type="entry name" value="Coatomer subunit beta"/>
    <property type="match status" value="1"/>
</dbReference>
<dbReference type="Gene3D" id="1.25.40.470">
    <property type="match status" value="1"/>
</dbReference>
<dbReference type="CTD" id="45757"/>
<accession>W0NWG0</accession>
<evidence type="ECO:0000259" key="15">
    <source>
        <dbReference type="Pfam" id="PF23953"/>
    </source>
</evidence>
<keyword evidence="7 12" id="KW-0931">ER-Golgi transport</keyword>
<sequence length="894" mass="101077">MPLRLEMKRRLTARSDRVKSTDLHPVEPWMLASLYNGNVHIWNYESQQLVKSLEVCDLPVRAAKFVSRKNWVVTGSDDMKLNVFNYNTLERVSCLEAHSDYLRSLAVHPSEPLVLSSSDDMLIKLWNWDKAWACEQVFEGHTHYIMQVVINPKDNNTFASASLDRTIKVWHLGASCPNFTLEGHDKGVNCLDYYHAGDKPYLISGADDRSVKIWDYQNKNCVQTLEGHAQNIASVCFHPELPIILTGSEDGTVRIWHASTYRLENTLNYGLERVWSISSLKGSNNVSIGYDEGSILVKLGREEPAMSMDSSGKIVWAKHSELQQGNLKTLGDVDLKDGETLPISVKDMGSCEIYPQTITHNSNGRFVVVCGDGEYIIYTAMALRNKSFGSAQEFVWAAESSEYAIRENSSTLKVFKNFKEKQSLKPEFGIESIYGGCMLGVKSPSGLAFYDWETLELIRRIETQPRSVCWSDNGELVALITDECYFILRYQKEIVAYARETKQNVSDDGIEEAFEVLSENPECVRTGVWIGDCFIYTNSLNRLNYYVGGEIVTISHLDRTMYILGYIPSDNKLYLGDKELHVVSFQLLLSVLEYQTAVMRRDFDTADKVLPVIPRDQRIRVAHFLEKQGFKKQALVVTSDLEHKFELAICLGDLKTAQSLVIENPGEQKWKQLAELAIANADFDLAQSCLKEAKDFGGLLLLATSLGNNLVINYLSNSAAQLGRKNISFISSFLMGNLENCLDILISTNRLPEAAFFSRTYLPTLIPKVLSLWKEKLNQKSVKASQSLADPINYSNLFENYNDAIGVEKFLQKKRMELLVATEYIGSNDDLGLIHSVENKEGCNSLDTLVTNENNIERKFSDKHNDIEAELEGMRLDCTESNFDSINDNELFDD</sequence>
<dbReference type="GO" id="GO:0006886">
    <property type="term" value="P:intracellular protein transport"/>
    <property type="evidence" value="ECO:0007669"/>
    <property type="project" value="UniProtKB-UniRule"/>
</dbReference>
<dbReference type="CDD" id="cd00200">
    <property type="entry name" value="WD40"/>
    <property type="match status" value="1"/>
</dbReference>
<evidence type="ECO:0000256" key="12">
    <source>
        <dbReference type="PIRNR" id="PIRNR005567"/>
    </source>
</evidence>
<comment type="similarity">
    <text evidence="2 12">Belongs to the WD repeat COPB2 family.</text>
</comment>
<dbReference type="GO" id="GO:0006890">
    <property type="term" value="P:retrograde vesicle-mediated transport, Golgi to endoplasmic reticulum"/>
    <property type="evidence" value="ECO:0007669"/>
    <property type="project" value="TreeGrafter"/>
</dbReference>
<protein>
    <recommendedName>
        <fullName evidence="12">Coatomer subunit beta'</fullName>
    </recommendedName>
</protein>
<dbReference type="InterPro" id="IPR011044">
    <property type="entry name" value="Quino_amine_DH_bsu"/>
</dbReference>
<dbReference type="PROSITE" id="PS50082">
    <property type="entry name" value="WD_REPEATS_2"/>
    <property type="match status" value="5"/>
</dbReference>
<organism evidence="16">
    <name type="scientific">Lepeophtheirus salmonis</name>
    <name type="common">Salmon louse</name>
    <name type="synonym">Caligus salmonis</name>
    <dbReference type="NCBI Taxonomy" id="72036"/>
    <lineage>
        <taxon>Eukaryota</taxon>
        <taxon>Metazoa</taxon>
        <taxon>Ecdysozoa</taxon>
        <taxon>Arthropoda</taxon>
        <taxon>Crustacea</taxon>
        <taxon>Multicrustacea</taxon>
        <taxon>Hexanauplia</taxon>
        <taxon>Copepoda</taxon>
        <taxon>Siphonostomatoida</taxon>
        <taxon>Caligidae</taxon>
        <taxon>Lepeophtheirus</taxon>
    </lineage>
</organism>
<dbReference type="Gene3D" id="2.130.10.10">
    <property type="entry name" value="YVTN repeat-like/Quinoprotein amine dehydrogenase"/>
    <property type="match status" value="1"/>
</dbReference>